<dbReference type="Proteomes" id="UP001321473">
    <property type="component" value="Unassembled WGS sequence"/>
</dbReference>
<dbReference type="EMBL" id="JARKHS020002738">
    <property type="protein sequence ID" value="KAK8786459.1"/>
    <property type="molecule type" value="Genomic_DNA"/>
</dbReference>
<evidence type="ECO:0000259" key="2">
    <source>
        <dbReference type="Pfam" id="PF01431"/>
    </source>
</evidence>
<feature type="region of interest" description="Disordered" evidence="1">
    <location>
        <begin position="431"/>
        <end position="451"/>
    </location>
</feature>
<dbReference type="SUPFAM" id="SSF55486">
    <property type="entry name" value="Metalloproteases ('zincins'), catalytic domain"/>
    <property type="match status" value="1"/>
</dbReference>
<evidence type="ECO:0000313" key="4">
    <source>
        <dbReference type="Proteomes" id="UP001321473"/>
    </source>
</evidence>
<dbReference type="GO" id="GO:0004222">
    <property type="term" value="F:metalloendopeptidase activity"/>
    <property type="evidence" value="ECO:0007669"/>
    <property type="project" value="InterPro"/>
</dbReference>
<dbReference type="AlphaFoldDB" id="A0AAQ4FGX3"/>
<keyword evidence="4" id="KW-1185">Reference proteome</keyword>
<dbReference type="Gene3D" id="3.40.390.10">
    <property type="entry name" value="Collagenase (Catalytic Domain)"/>
    <property type="match status" value="1"/>
</dbReference>
<dbReference type="PANTHER" id="PTHR11733">
    <property type="entry name" value="ZINC METALLOPROTEASE FAMILY M13 NEPRILYSIN-RELATED"/>
    <property type="match status" value="1"/>
</dbReference>
<dbReference type="Pfam" id="PF01431">
    <property type="entry name" value="Peptidase_M13"/>
    <property type="match status" value="1"/>
</dbReference>
<proteinExistence type="predicted"/>
<comment type="caution">
    <text evidence="3">The sequence shown here is derived from an EMBL/GenBank/DDBJ whole genome shotgun (WGS) entry which is preliminary data.</text>
</comment>
<evidence type="ECO:0000313" key="3">
    <source>
        <dbReference type="EMBL" id="KAK8786459.1"/>
    </source>
</evidence>
<dbReference type="InterPro" id="IPR024079">
    <property type="entry name" value="MetalloPept_cat_dom_sf"/>
</dbReference>
<evidence type="ECO:0000256" key="1">
    <source>
        <dbReference type="SAM" id="MobiDB-lite"/>
    </source>
</evidence>
<dbReference type="GO" id="GO:0016485">
    <property type="term" value="P:protein processing"/>
    <property type="evidence" value="ECO:0007669"/>
    <property type="project" value="TreeGrafter"/>
</dbReference>
<feature type="compositionally biased region" description="Polar residues" evidence="1">
    <location>
        <begin position="431"/>
        <end position="449"/>
    </location>
</feature>
<organism evidence="3 4">
    <name type="scientific">Amblyomma americanum</name>
    <name type="common">Lone star tick</name>
    <dbReference type="NCBI Taxonomy" id="6943"/>
    <lineage>
        <taxon>Eukaryota</taxon>
        <taxon>Metazoa</taxon>
        <taxon>Ecdysozoa</taxon>
        <taxon>Arthropoda</taxon>
        <taxon>Chelicerata</taxon>
        <taxon>Arachnida</taxon>
        <taxon>Acari</taxon>
        <taxon>Parasitiformes</taxon>
        <taxon>Ixodida</taxon>
        <taxon>Ixodoidea</taxon>
        <taxon>Ixodidae</taxon>
        <taxon>Amblyomminae</taxon>
        <taxon>Amblyomma</taxon>
    </lineage>
</organism>
<gene>
    <name evidence="3" type="ORF">V5799_023765</name>
</gene>
<name>A0AAQ4FGX3_AMBAM</name>
<accession>A0AAQ4FGX3</accession>
<dbReference type="PANTHER" id="PTHR11733:SF241">
    <property type="entry name" value="GH26575P-RELATED"/>
    <property type="match status" value="1"/>
</dbReference>
<dbReference type="GO" id="GO:0005886">
    <property type="term" value="C:plasma membrane"/>
    <property type="evidence" value="ECO:0007669"/>
    <property type="project" value="TreeGrafter"/>
</dbReference>
<dbReference type="InterPro" id="IPR000718">
    <property type="entry name" value="Peptidase_M13"/>
</dbReference>
<protein>
    <recommendedName>
        <fullName evidence="2">Peptidase M13 C-terminal domain-containing protein</fullName>
    </recommendedName>
</protein>
<dbReference type="PROSITE" id="PS51885">
    <property type="entry name" value="NEPRILYSIN"/>
    <property type="match status" value="1"/>
</dbReference>
<reference evidence="3 4" key="1">
    <citation type="journal article" date="2023" name="Arcadia Sci">
        <title>De novo assembly of a long-read Amblyomma americanum tick genome.</title>
        <authorList>
            <person name="Chou S."/>
            <person name="Poskanzer K.E."/>
            <person name="Rollins M."/>
            <person name="Thuy-Boun P.S."/>
        </authorList>
    </citation>
    <scope>NUCLEOTIDE SEQUENCE [LARGE SCALE GENOMIC DNA]</scope>
    <source>
        <strain evidence="3">F_SG_1</strain>
        <tissue evidence="3">Salivary glands</tissue>
    </source>
</reference>
<sequence>MASSFLGVAVTISAITVGLSVLSYRNGGDFFGMGRNSWNECRSKLCLVHFRRLEGLWFSVRVSGVHHGRRLVRVGPGIVSGAWKKALDTAVLRGVYNARVRRFYDVMRTNNFVPISDNYINARYPPPVRSAVDGVLTSVTQTAIDLFLKTTWIDAESREVAVDKLRRVSTALWPPDAQMNASETDALLEHFPEPRDDLFRYWLDALAARRALLGRRDLEGAFLSEDVQSQRALFRYHYYANELAVSLQALYSPLFVEGGGRAVNLAGLGAQYAAALARAFDPRGVLLEGRGSASGLWWGRASYHEYEQRTTACGTAVPTNGSGGTLEPFEGVAAIEIAYAAFNTARSMSDRARWWKRRDFLGLSEDQAFFVTFCQAYCAREPSDRQRLSCTLPLKNYRPFAAAFTCPAASPMNPHKRCGFFESDSPHTLTRAASSTLQTQPSASHQSSGDDAVTLAKMPFGKNMF</sequence>
<dbReference type="InterPro" id="IPR018497">
    <property type="entry name" value="Peptidase_M13_C"/>
</dbReference>
<feature type="domain" description="Peptidase M13 C-terminal" evidence="2">
    <location>
        <begin position="238"/>
        <end position="418"/>
    </location>
</feature>